<name>A0A9D7HLR3_9PROT</name>
<evidence type="ECO:0000313" key="4">
    <source>
        <dbReference type="Proteomes" id="UP000807785"/>
    </source>
</evidence>
<protein>
    <submittedName>
        <fullName evidence="3">2OG-Fe(II) oxygenase</fullName>
    </submittedName>
</protein>
<dbReference type="Gene3D" id="2.60.120.620">
    <property type="entry name" value="q2cbj1_9rhob like domain"/>
    <property type="match status" value="1"/>
</dbReference>
<dbReference type="Pfam" id="PF13640">
    <property type="entry name" value="2OG-FeII_Oxy_3"/>
    <property type="match status" value="1"/>
</dbReference>
<accession>A0A9D7HLR3</accession>
<dbReference type="PANTHER" id="PTHR33099:SF7">
    <property type="entry name" value="MYND-TYPE DOMAIN-CONTAINING PROTEIN"/>
    <property type="match status" value="1"/>
</dbReference>
<dbReference type="InterPro" id="IPR044862">
    <property type="entry name" value="Pro_4_hyd_alph_FE2OG_OXY"/>
</dbReference>
<proteinExistence type="predicted"/>
<dbReference type="EMBL" id="JADJEV010000003">
    <property type="protein sequence ID" value="MBK6972953.1"/>
    <property type="molecule type" value="Genomic_DNA"/>
</dbReference>
<dbReference type="PANTHER" id="PTHR33099">
    <property type="entry name" value="FE2OG DIOXYGENASE DOMAIN-CONTAINING PROTEIN"/>
    <property type="match status" value="1"/>
</dbReference>
<dbReference type="AlphaFoldDB" id="A0A9D7HLR3"/>
<evidence type="ECO:0000259" key="2">
    <source>
        <dbReference type="Pfam" id="PF13640"/>
    </source>
</evidence>
<sequence>MSLITQELAETLRTIRRPGDFYTSGTAEIFAPRLEVDGVGAVSLPLLPMQAEQLIAVAERAPYGRGEQTLVDTEVRRTWQIGADRVHIQGRNWAHTVDAIVARAATGLGVSEPVSAELYKLLVYDPGSFFVRHRDTEKAPGMFATLVLVLPSICTGGELMVRHREREVLLDLRCPEPSDVAFAAFYADCVHEVRPVTTGCRLTLIYNLLRTGKGPAPEPPRYDAEQTRITQLLRRWAAEMDSPEHGSPKKLIYPLEHAYTPAELAFDNLKNADAAVAAVLVPAAAQADCDVHLALVSIEESGSAEYVGYSSRGRRGRWEADDEVEFAAGEVFERNQSISDWRRPDGSRPEMGALPIKDDELCPPDALSDEEPDEEHFHEATGNEGASFERTYCRAALVLWPRSRVFAVLNQAGLSVTVPYLEQLAQRWTESGEHPESPLRRDGHALGGHMIEGWPMRPFYPRGKRSDATRVLAALAQLRDSQRIDQFLTDICAAGAYGGGDNEAIVQAAALLPAQRAAELLERIVTKNAVERSGACADLLARFAADAGAPRALLHPAAAALVAVLPGDPERTPENDPWHQPEPVSAALVVDLLSACGQIDAAEMAERATDHLLGCPRIFEMDAVIVPAALRLTESAHARDLAPVQRLRSACLAHLRARIGEPLEPPRDLARAATIPCRCKDCAELNRFLADPARKLWAFKAAQAERSHVEASIRHSGCDVDFVTEQRGRPYSLVCTKNQASYEDRARQRKKDLKDLARLEAPEDSGPRGNEVVE</sequence>
<feature type="region of interest" description="Disordered" evidence="1">
    <location>
        <begin position="339"/>
        <end position="362"/>
    </location>
</feature>
<gene>
    <name evidence="3" type="ORF">IPH26_08320</name>
</gene>
<comment type="caution">
    <text evidence="3">The sequence shown here is derived from an EMBL/GenBank/DDBJ whole genome shotgun (WGS) entry which is preliminary data.</text>
</comment>
<feature type="compositionally biased region" description="Basic and acidic residues" evidence="1">
    <location>
        <begin position="745"/>
        <end position="761"/>
    </location>
</feature>
<evidence type="ECO:0000256" key="1">
    <source>
        <dbReference type="SAM" id="MobiDB-lite"/>
    </source>
</evidence>
<feature type="region of interest" description="Disordered" evidence="1">
    <location>
        <begin position="745"/>
        <end position="774"/>
    </location>
</feature>
<evidence type="ECO:0000313" key="3">
    <source>
        <dbReference type="EMBL" id="MBK6972953.1"/>
    </source>
</evidence>
<reference evidence="3" key="1">
    <citation type="submission" date="2020-10" db="EMBL/GenBank/DDBJ databases">
        <title>Connecting structure to function with the recovery of over 1000 high-quality activated sludge metagenome-assembled genomes encoding full-length rRNA genes using long-read sequencing.</title>
        <authorList>
            <person name="Singleton C.M."/>
            <person name="Petriglieri F."/>
            <person name="Kristensen J.M."/>
            <person name="Kirkegaard R.H."/>
            <person name="Michaelsen T.Y."/>
            <person name="Andersen M.H."/>
            <person name="Karst S.M."/>
            <person name="Dueholm M.S."/>
            <person name="Nielsen P.H."/>
            <person name="Albertsen M."/>
        </authorList>
    </citation>
    <scope>NUCLEOTIDE SEQUENCE</scope>
    <source>
        <strain evidence="3">Bjer_18-Q3-R1-45_BAT3C.347</strain>
    </source>
</reference>
<organism evidence="3 4">
    <name type="scientific">Candidatus Methylophosphatis roskildensis</name>
    <dbReference type="NCBI Taxonomy" id="2899263"/>
    <lineage>
        <taxon>Bacteria</taxon>
        <taxon>Pseudomonadati</taxon>
        <taxon>Pseudomonadota</taxon>
        <taxon>Betaproteobacteria</taxon>
        <taxon>Nitrosomonadales</taxon>
        <taxon>Sterolibacteriaceae</taxon>
        <taxon>Candidatus Methylophosphatis</taxon>
    </lineage>
</organism>
<feature type="domain" description="Prolyl 4-hydroxylase alpha subunit Fe(2+) 2OG dioxygenase" evidence="2">
    <location>
        <begin position="120"/>
        <end position="206"/>
    </location>
</feature>
<dbReference type="Proteomes" id="UP000807785">
    <property type="component" value="Unassembled WGS sequence"/>
</dbReference>